<sequence length="123" mass="13233">MTDQPHLTIGQFCEALMEYPLDTRLCLPGQVEHRTIATPAGDQVIEVITFQPLKPQPIPWARVATEDEAFGNGSENLILIEKEAAGYGQLVVILPVRAIKLTANDTGTACGSSCTNLPPTSDT</sequence>
<reference evidence="2" key="1">
    <citation type="journal article" date="2019" name="Int. J. Syst. Evol. Microbiol.">
        <title>The Global Catalogue of Microorganisms (GCM) 10K type strain sequencing project: providing services to taxonomists for standard genome sequencing and annotation.</title>
        <authorList>
            <consortium name="The Broad Institute Genomics Platform"/>
            <consortium name="The Broad Institute Genome Sequencing Center for Infectious Disease"/>
            <person name="Wu L."/>
            <person name="Ma J."/>
        </authorList>
    </citation>
    <scope>NUCLEOTIDE SEQUENCE [LARGE SCALE GENOMIC DNA]</scope>
    <source>
        <strain evidence="2">JCM 14370</strain>
    </source>
</reference>
<protein>
    <recommendedName>
        <fullName evidence="3">Restriction endonuclease domain-containing protein</fullName>
    </recommendedName>
</protein>
<comment type="caution">
    <text evidence="1">The sequence shown here is derived from an EMBL/GenBank/DDBJ whole genome shotgun (WGS) entry which is preliminary data.</text>
</comment>
<evidence type="ECO:0000313" key="1">
    <source>
        <dbReference type="EMBL" id="GGJ56475.1"/>
    </source>
</evidence>
<evidence type="ECO:0008006" key="3">
    <source>
        <dbReference type="Google" id="ProtNLM"/>
    </source>
</evidence>
<accession>A0ABQ2DG07</accession>
<keyword evidence="2" id="KW-1185">Reference proteome</keyword>
<dbReference type="RefSeq" id="WP_189008360.1">
    <property type="nucleotide sequence ID" value="NZ_BMOD01000036.1"/>
</dbReference>
<evidence type="ECO:0000313" key="2">
    <source>
        <dbReference type="Proteomes" id="UP000632222"/>
    </source>
</evidence>
<dbReference type="Proteomes" id="UP000632222">
    <property type="component" value="Unassembled WGS sequence"/>
</dbReference>
<dbReference type="EMBL" id="BMOD01000036">
    <property type="protein sequence ID" value="GGJ56475.1"/>
    <property type="molecule type" value="Genomic_DNA"/>
</dbReference>
<organism evidence="1 2">
    <name type="scientific">Deinococcus roseus</name>
    <dbReference type="NCBI Taxonomy" id="392414"/>
    <lineage>
        <taxon>Bacteria</taxon>
        <taxon>Thermotogati</taxon>
        <taxon>Deinococcota</taxon>
        <taxon>Deinococci</taxon>
        <taxon>Deinococcales</taxon>
        <taxon>Deinococcaceae</taxon>
        <taxon>Deinococcus</taxon>
    </lineage>
</organism>
<name>A0ABQ2DG07_9DEIO</name>
<proteinExistence type="predicted"/>
<gene>
    <name evidence="1" type="ORF">GCM10008938_48300</name>
</gene>